<dbReference type="EMBL" id="KN846994">
    <property type="protein sequence ID" value="KIW89892.1"/>
    <property type="molecule type" value="Genomic_DNA"/>
</dbReference>
<dbReference type="GO" id="GO:0005524">
    <property type="term" value="F:ATP binding"/>
    <property type="evidence" value="ECO:0007669"/>
    <property type="project" value="InterPro"/>
</dbReference>
<evidence type="ECO:0000313" key="3">
    <source>
        <dbReference type="Proteomes" id="UP000053789"/>
    </source>
</evidence>
<name>A0A0D2FTM3_CLAB1</name>
<evidence type="ECO:0000313" key="2">
    <source>
        <dbReference type="EMBL" id="KIW89892.1"/>
    </source>
</evidence>
<sequence length="576" mass="64581">MEGVSFITGLPGLVTACAQIYELTVTARRMGDEGVLLVYKVVIEQAKFQAWLEDAGWLSDPGPNRSLRPVMQKVIFDTLQAIKLTLKSLGALIDKYELDEGGEVTSLHFALPDKFWKFAPSASGKSADDRSRIISRRNRIKRLLWAAGDAQLAKSLIDDLRKFNEDLRATSGDMQRATFSTLPSRVLPQVLDDDNLKRLIEASAEGEPDLNRCAAIKKEVLDTIKGGQNPPDPQSPMRRGMTTVVNKEPGALASRRLATYSPRGGGQQTVVLEDKSYASNNDEEFTEKRVQEISQILAVTPKPEKLRILDCLGYVPMRQKGCFTFIYNLPTWADPTRKPISLAEILPAGPNSLKKPPLGTRVDLARSLASSLLLLQACGILHKGLKPENIVFFRLSPKPEYDLSRPYIVGFDYARLHMTQFVSDDLELRESDLSYAHPAYNFTRSQRYVEIFDIYSLGILLLQVGLWKDLFSILKEWAEADEKETDEKAPTSRVDLQQTIIHQIRKLEPEVGEIFTRVVARCVTSDLGNEGLATEINHSAIETFLRELQIDTSKAHDEVQRNLERNIVLALEKCVA</sequence>
<dbReference type="InterPro" id="IPR011009">
    <property type="entry name" value="Kinase-like_dom_sf"/>
</dbReference>
<dbReference type="VEuPathDB" id="FungiDB:Z519_09321"/>
<dbReference type="InterPro" id="IPR029498">
    <property type="entry name" value="HeLo_dom"/>
</dbReference>
<dbReference type="GeneID" id="27702249"/>
<dbReference type="Gene3D" id="1.10.510.10">
    <property type="entry name" value="Transferase(Phosphotransferase) domain 1"/>
    <property type="match status" value="1"/>
</dbReference>
<feature type="domain" description="Protein kinase" evidence="1">
    <location>
        <begin position="241"/>
        <end position="545"/>
    </location>
</feature>
<dbReference type="PANTHER" id="PTHR37542">
    <property type="entry name" value="HELO DOMAIN-CONTAINING PROTEIN-RELATED"/>
    <property type="match status" value="1"/>
</dbReference>
<dbReference type="GO" id="GO:0004672">
    <property type="term" value="F:protein kinase activity"/>
    <property type="evidence" value="ECO:0007669"/>
    <property type="project" value="InterPro"/>
</dbReference>
<gene>
    <name evidence="2" type="ORF">Z519_09321</name>
</gene>
<accession>A0A0D2FTM3</accession>
<dbReference type="InterPro" id="IPR000719">
    <property type="entry name" value="Prot_kinase_dom"/>
</dbReference>
<reference evidence="2" key="1">
    <citation type="submission" date="2015-01" db="EMBL/GenBank/DDBJ databases">
        <title>The Genome Sequence of Cladophialophora bantiana CBS 173.52.</title>
        <authorList>
            <consortium name="The Broad Institute Genomics Platform"/>
            <person name="Cuomo C."/>
            <person name="de Hoog S."/>
            <person name="Gorbushina A."/>
            <person name="Stielow B."/>
            <person name="Teixiera M."/>
            <person name="Abouelleil A."/>
            <person name="Chapman S.B."/>
            <person name="Priest M."/>
            <person name="Young S.K."/>
            <person name="Wortman J."/>
            <person name="Nusbaum C."/>
            <person name="Birren B."/>
        </authorList>
    </citation>
    <scope>NUCLEOTIDE SEQUENCE [LARGE SCALE GENOMIC DNA]</scope>
    <source>
        <strain evidence="2">CBS 173.52</strain>
    </source>
</reference>
<dbReference type="SUPFAM" id="SSF56112">
    <property type="entry name" value="Protein kinase-like (PK-like)"/>
    <property type="match status" value="1"/>
</dbReference>
<evidence type="ECO:0000259" key="1">
    <source>
        <dbReference type="PROSITE" id="PS50011"/>
    </source>
</evidence>
<keyword evidence="3" id="KW-1185">Reference proteome</keyword>
<dbReference type="Proteomes" id="UP000053789">
    <property type="component" value="Unassembled WGS sequence"/>
</dbReference>
<dbReference type="AlphaFoldDB" id="A0A0D2FTM3"/>
<dbReference type="HOGENOM" id="CLU_017444_4_1_1"/>
<dbReference type="InterPro" id="IPR038305">
    <property type="entry name" value="HeLo_sf"/>
</dbReference>
<protein>
    <recommendedName>
        <fullName evidence="1">Protein kinase domain-containing protein</fullName>
    </recommendedName>
</protein>
<dbReference type="PANTHER" id="PTHR37542:SF1">
    <property type="entry name" value="PRION-INHIBITION AND PROPAGATION HELO DOMAIN-CONTAINING PROTEIN"/>
    <property type="match status" value="1"/>
</dbReference>
<dbReference type="RefSeq" id="XP_016616561.1">
    <property type="nucleotide sequence ID" value="XM_016767045.1"/>
</dbReference>
<dbReference type="Pfam" id="PF14479">
    <property type="entry name" value="HeLo"/>
    <property type="match status" value="1"/>
</dbReference>
<dbReference type="Gene3D" id="1.20.120.1020">
    <property type="entry name" value="Prion-inhibition and propagation, HeLo domain"/>
    <property type="match status" value="1"/>
</dbReference>
<proteinExistence type="predicted"/>
<dbReference type="PROSITE" id="PS50011">
    <property type="entry name" value="PROTEIN_KINASE_DOM"/>
    <property type="match status" value="1"/>
</dbReference>
<organism evidence="2 3">
    <name type="scientific">Cladophialophora bantiana (strain ATCC 10958 / CBS 173.52 / CDC B-1940 / NIH 8579)</name>
    <name type="common">Xylohypha bantiana</name>
    <dbReference type="NCBI Taxonomy" id="1442370"/>
    <lineage>
        <taxon>Eukaryota</taxon>
        <taxon>Fungi</taxon>
        <taxon>Dikarya</taxon>
        <taxon>Ascomycota</taxon>
        <taxon>Pezizomycotina</taxon>
        <taxon>Eurotiomycetes</taxon>
        <taxon>Chaetothyriomycetidae</taxon>
        <taxon>Chaetothyriales</taxon>
        <taxon>Herpotrichiellaceae</taxon>
        <taxon>Cladophialophora</taxon>
    </lineage>
</organism>
<dbReference type="OrthoDB" id="1911848at2759"/>